<dbReference type="SMART" id="SM00367">
    <property type="entry name" value="LRR_CC"/>
    <property type="match status" value="9"/>
</dbReference>
<evidence type="ECO:0000259" key="1">
    <source>
        <dbReference type="Pfam" id="PF25372"/>
    </source>
</evidence>
<keyword evidence="3" id="KW-1185">Reference proteome</keyword>
<dbReference type="PANTHER" id="PTHR13318">
    <property type="entry name" value="PARTNER OF PAIRED, ISOFORM B-RELATED"/>
    <property type="match status" value="1"/>
</dbReference>
<accession>A0A834Y858</accession>
<reference evidence="2 3" key="1">
    <citation type="submission" date="2020-04" db="EMBL/GenBank/DDBJ databases">
        <title>Plant Genome Project.</title>
        <authorList>
            <person name="Zhang R.-G."/>
        </authorList>
    </citation>
    <scope>NUCLEOTIDE SEQUENCE [LARGE SCALE GENOMIC DNA]</scope>
    <source>
        <strain evidence="2">YNK0</strain>
        <tissue evidence="2">Leaf</tissue>
    </source>
</reference>
<protein>
    <recommendedName>
        <fullName evidence="1">F-box/LRR-repeat protein 15-like leucin rich repeat domain-containing protein</fullName>
    </recommendedName>
</protein>
<dbReference type="InterPro" id="IPR057207">
    <property type="entry name" value="FBXL15_LRR"/>
</dbReference>
<sequence>MEDPCNDSPTSIMHLPDDCLLVIFGWLESGTDRDSFGLTCHRWLQIQNLSRRSLQFQCSFSQPILSPLSQSGPSINSFHLYRLLTRFQQLSSLSLSGCIELPDPGLTPLQYFGSNLQTLYLDCCFGITDNGLALVAIGCPSLTSISLRRCSITDIGLETLAESCSALRDVNLSFCSLISDCGIRALSQKCRQLQAVRISFCRDITGTGFKSCSQTLAYLEADSCKLEPEGILGVVSGGGLEYLNVSGLNWCIHGDGLAGIGAGFAMTLQVLNLRMCRSVSDESIAAIAKGCPALQEWNLALCHGVRLSGWKAIGLSCRNLETLHVNRCRNLCDRGLEALRDGCKSLFVLYMYRCRQITPLAVELFKCQRGNVEIKEEELMSIVPSKWAFHWNGILPAIGWKQAMVVVSQQLIPSSYPSIWETDAHILGVRYMLLNFLTLLIAGNNFARSMASYALICSSLEPDSQFLVLQEDHFRGEGGASLPNGKWGSSSYV</sequence>
<evidence type="ECO:0000313" key="2">
    <source>
        <dbReference type="EMBL" id="KAF8370012.1"/>
    </source>
</evidence>
<feature type="domain" description="F-box/LRR-repeat protein 15-like leucin rich repeat" evidence="1">
    <location>
        <begin position="127"/>
        <end position="359"/>
    </location>
</feature>
<dbReference type="Gene3D" id="1.20.1280.50">
    <property type="match status" value="1"/>
</dbReference>
<dbReference type="OrthoDB" id="550575at2759"/>
<dbReference type="GO" id="GO:0019005">
    <property type="term" value="C:SCF ubiquitin ligase complex"/>
    <property type="evidence" value="ECO:0007669"/>
    <property type="project" value="TreeGrafter"/>
</dbReference>
<dbReference type="OMA" id="ALGNGCE"/>
<dbReference type="Pfam" id="PF25372">
    <property type="entry name" value="DUF7885"/>
    <property type="match status" value="1"/>
</dbReference>
<organism evidence="2 3">
    <name type="scientific">Tetracentron sinense</name>
    <name type="common">Spur-leaf</name>
    <dbReference type="NCBI Taxonomy" id="13715"/>
    <lineage>
        <taxon>Eukaryota</taxon>
        <taxon>Viridiplantae</taxon>
        <taxon>Streptophyta</taxon>
        <taxon>Embryophyta</taxon>
        <taxon>Tracheophyta</taxon>
        <taxon>Spermatophyta</taxon>
        <taxon>Magnoliopsida</taxon>
        <taxon>Trochodendrales</taxon>
        <taxon>Trochodendraceae</taxon>
        <taxon>Tetracentron</taxon>
    </lineage>
</organism>
<dbReference type="AlphaFoldDB" id="A0A834Y858"/>
<dbReference type="GO" id="GO:0031146">
    <property type="term" value="P:SCF-dependent proteasomal ubiquitin-dependent protein catabolic process"/>
    <property type="evidence" value="ECO:0007669"/>
    <property type="project" value="TreeGrafter"/>
</dbReference>
<dbReference type="InterPro" id="IPR006553">
    <property type="entry name" value="Leu-rich_rpt_Cys-con_subtyp"/>
</dbReference>
<dbReference type="SUPFAM" id="SSF52047">
    <property type="entry name" value="RNI-like"/>
    <property type="match status" value="1"/>
</dbReference>
<dbReference type="Proteomes" id="UP000655225">
    <property type="component" value="Unassembled WGS sequence"/>
</dbReference>
<name>A0A834Y858_TETSI</name>
<dbReference type="PANTHER" id="PTHR13318:SF26">
    <property type="entry name" value="F-BOX_LRR-REPEAT PROTEIN 12"/>
    <property type="match status" value="1"/>
</dbReference>
<dbReference type="EMBL" id="JABCRI010000337">
    <property type="protein sequence ID" value="KAF8370012.1"/>
    <property type="molecule type" value="Genomic_DNA"/>
</dbReference>
<gene>
    <name evidence="2" type="ORF">HHK36_031958</name>
</gene>
<evidence type="ECO:0000313" key="3">
    <source>
        <dbReference type="Proteomes" id="UP000655225"/>
    </source>
</evidence>
<dbReference type="InterPro" id="IPR032675">
    <property type="entry name" value="LRR_dom_sf"/>
</dbReference>
<dbReference type="CDD" id="cd22159">
    <property type="entry name" value="F-box_AtTIR1-like"/>
    <property type="match status" value="1"/>
</dbReference>
<proteinExistence type="predicted"/>
<comment type="caution">
    <text evidence="2">The sequence shown here is derived from an EMBL/GenBank/DDBJ whole genome shotgun (WGS) entry which is preliminary data.</text>
</comment>
<dbReference type="Gene3D" id="3.80.10.10">
    <property type="entry name" value="Ribonuclease Inhibitor"/>
    <property type="match status" value="3"/>
</dbReference>
<dbReference type="SUPFAM" id="SSF81383">
    <property type="entry name" value="F-box domain"/>
    <property type="match status" value="1"/>
</dbReference>
<dbReference type="InterPro" id="IPR036047">
    <property type="entry name" value="F-box-like_dom_sf"/>
</dbReference>